<dbReference type="Proteomes" id="UP000320300">
    <property type="component" value="Unassembled WGS sequence"/>
</dbReference>
<dbReference type="GO" id="GO:0006355">
    <property type="term" value="P:regulation of DNA-templated transcription"/>
    <property type="evidence" value="ECO:0007669"/>
    <property type="project" value="InterPro"/>
</dbReference>
<evidence type="ECO:0000256" key="4">
    <source>
        <dbReference type="ARBA" id="ARBA00022679"/>
    </source>
</evidence>
<keyword evidence="3" id="KW-0597">Phosphoprotein</keyword>
<dbReference type="OrthoDB" id="1522284at2"/>
<gene>
    <name evidence="8" type="ORF">SAMN06265348_10164</name>
</gene>
<dbReference type="InterPro" id="IPR052162">
    <property type="entry name" value="Sensor_kinase/Photoreceptor"/>
</dbReference>
<sequence>MNNDSLNTSSESSTPGDIQSEDNYYRSIIENNSFYVIRTDLEGNYSYMNPFFCQQFRLKPADWIGRPSIDLIIPADHQACIETVQQCFMTPGQSHWVILRKPHHSGIVSTQWEFKVVSDDAGIPLHLLCIGHDITSLVMRQQELQTLVEVTADQNKKLLNFTYIISHNIRSHVANIIGIIELNDGGSPEEKEMGWTMMKKSIAGLDTTIHNLNDVINIQTNLNLPIKKVYIREEIEKIIESIRVLFEKDNTTISYDFDEPEFLFTNPAYLESIILNLLTNALKYKSTNRALEIKLAMYTEKQYQVLVFTDNGIGIDLDQNRDKVFGMYKTFHGNADAKGMGLFIIKNQIEALAGKIEIESEVDKFTTFKVFFPLQTE</sequence>
<evidence type="ECO:0000259" key="7">
    <source>
        <dbReference type="PROSITE" id="PS50112"/>
    </source>
</evidence>
<evidence type="ECO:0000256" key="2">
    <source>
        <dbReference type="ARBA" id="ARBA00012438"/>
    </source>
</evidence>
<dbReference type="PANTHER" id="PTHR43304">
    <property type="entry name" value="PHYTOCHROME-LIKE PROTEIN CPH1"/>
    <property type="match status" value="1"/>
</dbReference>
<evidence type="ECO:0000313" key="8">
    <source>
        <dbReference type="EMBL" id="SMO32630.1"/>
    </source>
</evidence>
<dbReference type="InterPro" id="IPR005467">
    <property type="entry name" value="His_kinase_dom"/>
</dbReference>
<keyword evidence="4" id="KW-0808">Transferase</keyword>
<dbReference type="Pfam" id="PF02518">
    <property type="entry name" value="HATPase_c"/>
    <property type="match status" value="1"/>
</dbReference>
<dbReference type="InterPro" id="IPR004358">
    <property type="entry name" value="Sig_transdc_His_kin-like_C"/>
</dbReference>
<evidence type="ECO:0000256" key="3">
    <source>
        <dbReference type="ARBA" id="ARBA00022553"/>
    </source>
</evidence>
<dbReference type="InterPro" id="IPR035965">
    <property type="entry name" value="PAS-like_dom_sf"/>
</dbReference>
<dbReference type="AlphaFoldDB" id="A0A521AD57"/>
<evidence type="ECO:0000256" key="1">
    <source>
        <dbReference type="ARBA" id="ARBA00000085"/>
    </source>
</evidence>
<organism evidence="8 9">
    <name type="scientific">Pedobacter westerhofensis</name>
    <dbReference type="NCBI Taxonomy" id="425512"/>
    <lineage>
        <taxon>Bacteria</taxon>
        <taxon>Pseudomonadati</taxon>
        <taxon>Bacteroidota</taxon>
        <taxon>Sphingobacteriia</taxon>
        <taxon>Sphingobacteriales</taxon>
        <taxon>Sphingobacteriaceae</taxon>
        <taxon>Pedobacter</taxon>
    </lineage>
</organism>
<dbReference type="EC" id="2.7.13.3" evidence="2"/>
<reference evidence="8 9" key="1">
    <citation type="submission" date="2017-05" db="EMBL/GenBank/DDBJ databases">
        <authorList>
            <person name="Varghese N."/>
            <person name="Submissions S."/>
        </authorList>
    </citation>
    <scope>NUCLEOTIDE SEQUENCE [LARGE SCALE GENOMIC DNA]</scope>
    <source>
        <strain evidence="8 9">DSM 19036</strain>
    </source>
</reference>
<dbReference type="Gene3D" id="3.30.450.20">
    <property type="entry name" value="PAS domain"/>
    <property type="match status" value="1"/>
</dbReference>
<dbReference type="GO" id="GO:0004673">
    <property type="term" value="F:protein histidine kinase activity"/>
    <property type="evidence" value="ECO:0007669"/>
    <property type="project" value="UniProtKB-EC"/>
</dbReference>
<dbReference type="SMART" id="SM00091">
    <property type="entry name" value="PAS"/>
    <property type="match status" value="1"/>
</dbReference>
<dbReference type="PROSITE" id="PS50109">
    <property type="entry name" value="HIS_KIN"/>
    <property type="match status" value="1"/>
</dbReference>
<dbReference type="InterPro" id="IPR013767">
    <property type="entry name" value="PAS_fold"/>
</dbReference>
<keyword evidence="9" id="KW-1185">Reference proteome</keyword>
<dbReference type="InterPro" id="IPR000014">
    <property type="entry name" value="PAS"/>
</dbReference>
<dbReference type="Gene3D" id="3.30.565.10">
    <property type="entry name" value="Histidine kinase-like ATPase, C-terminal domain"/>
    <property type="match status" value="1"/>
</dbReference>
<dbReference type="SUPFAM" id="SSF55874">
    <property type="entry name" value="ATPase domain of HSP90 chaperone/DNA topoisomerase II/histidine kinase"/>
    <property type="match status" value="1"/>
</dbReference>
<dbReference type="InterPro" id="IPR036890">
    <property type="entry name" value="HATPase_C_sf"/>
</dbReference>
<dbReference type="SUPFAM" id="SSF55785">
    <property type="entry name" value="PYP-like sensor domain (PAS domain)"/>
    <property type="match status" value="1"/>
</dbReference>
<dbReference type="CDD" id="cd00130">
    <property type="entry name" value="PAS"/>
    <property type="match status" value="1"/>
</dbReference>
<evidence type="ECO:0000313" key="9">
    <source>
        <dbReference type="Proteomes" id="UP000320300"/>
    </source>
</evidence>
<dbReference type="PRINTS" id="PR00344">
    <property type="entry name" value="BCTRLSENSOR"/>
</dbReference>
<dbReference type="NCBIfam" id="TIGR00229">
    <property type="entry name" value="sensory_box"/>
    <property type="match status" value="1"/>
</dbReference>
<accession>A0A521AD57</accession>
<dbReference type="InterPro" id="IPR003594">
    <property type="entry name" value="HATPase_dom"/>
</dbReference>
<dbReference type="RefSeq" id="WP_142526202.1">
    <property type="nucleotide sequence ID" value="NZ_CBCSJO010000002.1"/>
</dbReference>
<evidence type="ECO:0000256" key="5">
    <source>
        <dbReference type="ARBA" id="ARBA00022777"/>
    </source>
</evidence>
<dbReference type="PANTHER" id="PTHR43304:SF1">
    <property type="entry name" value="PAC DOMAIN-CONTAINING PROTEIN"/>
    <property type="match status" value="1"/>
</dbReference>
<dbReference type="EMBL" id="FXTN01000001">
    <property type="protein sequence ID" value="SMO32630.1"/>
    <property type="molecule type" value="Genomic_DNA"/>
</dbReference>
<protein>
    <recommendedName>
        <fullName evidence="2">histidine kinase</fullName>
        <ecNumber evidence="2">2.7.13.3</ecNumber>
    </recommendedName>
</protein>
<comment type="catalytic activity">
    <reaction evidence="1">
        <text>ATP + protein L-histidine = ADP + protein N-phospho-L-histidine.</text>
        <dbReference type="EC" id="2.7.13.3"/>
    </reaction>
</comment>
<proteinExistence type="predicted"/>
<name>A0A521AD57_9SPHI</name>
<feature type="domain" description="Histidine kinase" evidence="6">
    <location>
        <begin position="164"/>
        <end position="376"/>
    </location>
</feature>
<dbReference type="SMART" id="SM00387">
    <property type="entry name" value="HATPase_c"/>
    <property type="match status" value="1"/>
</dbReference>
<dbReference type="PROSITE" id="PS50112">
    <property type="entry name" value="PAS"/>
    <property type="match status" value="1"/>
</dbReference>
<evidence type="ECO:0000259" key="6">
    <source>
        <dbReference type="PROSITE" id="PS50109"/>
    </source>
</evidence>
<keyword evidence="5" id="KW-0418">Kinase</keyword>
<feature type="domain" description="PAS" evidence="7">
    <location>
        <begin position="21"/>
        <end position="91"/>
    </location>
</feature>
<dbReference type="Pfam" id="PF00989">
    <property type="entry name" value="PAS"/>
    <property type="match status" value="1"/>
</dbReference>